<feature type="compositionally biased region" description="Polar residues" evidence="5">
    <location>
        <begin position="134"/>
        <end position="144"/>
    </location>
</feature>
<gene>
    <name evidence="6" type="ORF">NQ317_019525</name>
</gene>
<sequence>MDLAVPSRFACLKIEDDEFKSVSNKSTKRKQEKQIKKPTTSTTTAGGAAKKSAPKQNQPPINAPSKKRSKPKQDSKQWEDWKKKDDKFVNDNFEQDMESAIIQSKLDFENKKKNSVSVIVTTQDNKSKKKRTKTMSLDQFLENDNQSKPKEINGHKSSEEEGNYFESALVSAKEEIRRERVEEKRRERANNIEEVITLAQCQQKLETERVKNEQLRQELEEAKKEIGLVKKRNSTLCSMLSQGEMKDKAAVLLELERLTTVKEELTEEVTRLHKLLEQERSSTKSNANGITESRSESHSTKHKASFYSQYVSDINKKKKN</sequence>
<dbReference type="InterPro" id="IPR026109">
    <property type="entry name" value="GKAP1"/>
</dbReference>
<evidence type="ECO:0000256" key="2">
    <source>
        <dbReference type="ARBA" id="ARBA00006662"/>
    </source>
</evidence>
<feature type="compositionally biased region" description="Low complexity" evidence="5">
    <location>
        <begin position="37"/>
        <end position="55"/>
    </location>
</feature>
<dbReference type="PANTHER" id="PTHR14899">
    <property type="entry name" value="G KINASE ANCHORING PROTEIN 1"/>
    <property type="match status" value="1"/>
</dbReference>
<comment type="similarity">
    <text evidence="2">Belongs to the GKAP1 family.</text>
</comment>
<evidence type="ECO:0000313" key="6">
    <source>
        <dbReference type="EMBL" id="KAJ8973250.1"/>
    </source>
</evidence>
<name>A0ABQ9J6J6_9CUCU</name>
<dbReference type="PRINTS" id="PR02083">
    <property type="entry name" value="GKINASEAP1"/>
</dbReference>
<accession>A0ABQ9J6J6</accession>
<dbReference type="Proteomes" id="UP001162164">
    <property type="component" value="Unassembled WGS sequence"/>
</dbReference>
<evidence type="ECO:0000256" key="5">
    <source>
        <dbReference type="SAM" id="MobiDB-lite"/>
    </source>
</evidence>
<protein>
    <recommendedName>
        <fullName evidence="8">G kinase-anchoring protein 1</fullName>
    </recommendedName>
</protein>
<evidence type="ECO:0008006" key="8">
    <source>
        <dbReference type="Google" id="ProtNLM"/>
    </source>
</evidence>
<keyword evidence="4" id="KW-0175">Coiled coil</keyword>
<evidence type="ECO:0000313" key="7">
    <source>
        <dbReference type="Proteomes" id="UP001162164"/>
    </source>
</evidence>
<feature type="region of interest" description="Disordered" evidence="5">
    <location>
        <begin position="276"/>
        <end position="320"/>
    </location>
</feature>
<evidence type="ECO:0000256" key="3">
    <source>
        <dbReference type="ARBA" id="ARBA00023034"/>
    </source>
</evidence>
<feature type="region of interest" description="Disordered" evidence="5">
    <location>
        <begin position="20"/>
        <end position="85"/>
    </location>
</feature>
<feature type="compositionally biased region" description="Basic and acidic residues" evidence="5">
    <location>
        <begin position="71"/>
        <end position="85"/>
    </location>
</feature>
<evidence type="ECO:0000256" key="4">
    <source>
        <dbReference type="ARBA" id="ARBA00023054"/>
    </source>
</evidence>
<comment type="caution">
    <text evidence="6">The sequence shown here is derived from an EMBL/GenBank/DDBJ whole genome shotgun (WGS) entry which is preliminary data.</text>
</comment>
<feature type="region of interest" description="Disordered" evidence="5">
    <location>
        <begin position="121"/>
        <end position="163"/>
    </location>
</feature>
<keyword evidence="7" id="KW-1185">Reference proteome</keyword>
<reference evidence="6" key="1">
    <citation type="journal article" date="2023" name="Insect Mol. Biol.">
        <title>Genome sequencing provides insights into the evolution of gene families encoding plant cell wall-degrading enzymes in longhorned beetles.</title>
        <authorList>
            <person name="Shin N.R."/>
            <person name="Okamura Y."/>
            <person name="Kirsch R."/>
            <person name="Pauchet Y."/>
        </authorList>
    </citation>
    <scope>NUCLEOTIDE SEQUENCE</scope>
    <source>
        <strain evidence="6">MMC_N1</strain>
    </source>
</reference>
<comment type="subcellular location">
    <subcellularLocation>
        <location evidence="1">Golgi apparatus</location>
    </subcellularLocation>
</comment>
<keyword evidence="3" id="KW-0333">Golgi apparatus</keyword>
<proteinExistence type="inferred from homology"/>
<dbReference type="EMBL" id="JAPWTJ010001210">
    <property type="protein sequence ID" value="KAJ8973250.1"/>
    <property type="molecule type" value="Genomic_DNA"/>
</dbReference>
<evidence type="ECO:0000256" key="1">
    <source>
        <dbReference type="ARBA" id="ARBA00004555"/>
    </source>
</evidence>
<dbReference type="PANTHER" id="PTHR14899:SF0">
    <property type="entry name" value="G KINASE-ANCHORING PROTEIN 1"/>
    <property type="match status" value="1"/>
</dbReference>
<organism evidence="6 7">
    <name type="scientific">Molorchus minor</name>
    <dbReference type="NCBI Taxonomy" id="1323400"/>
    <lineage>
        <taxon>Eukaryota</taxon>
        <taxon>Metazoa</taxon>
        <taxon>Ecdysozoa</taxon>
        <taxon>Arthropoda</taxon>
        <taxon>Hexapoda</taxon>
        <taxon>Insecta</taxon>
        <taxon>Pterygota</taxon>
        <taxon>Neoptera</taxon>
        <taxon>Endopterygota</taxon>
        <taxon>Coleoptera</taxon>
        <taxon>Polyphaga</taxon>
        <taxon>Cucujiformia</taxon>
        <taxon>Chrysomeloidea</taxon>
        <taxon>Cerambycidae</taxon>
        <taxon>Lamiinae</taxon>
        <taxon>Monochamini</taxon>
        <taxon>Molorchus</taxon>
    </lineage>
</organism>
<feature type="compositionally biased region" description="Polar residues" evidence="5">
    <location>
        <begin position="283"/>
        <end position="292"/>
    </location>
</feature>
<feature type="compositionally biased region" description="Basic and acidic residues" evidence="5">
    <location>
        <begin position="145"/>
        <end position="159"/>
    </location>
</feature>